<dbReference type="PANTHER" id="PTHR43903">
    <property type="entry name" value="NEUROLIGIN"/>
    <property type="match status" value="1"/>
</dbReference>
<dbReference type="PROSITE" id="PS00122">
    <property type="entry name" value="CARBOXYLESTERASE_B_1"/>
    <property type="match status" value="1"/>
</dbReference>
<dbReference type="AlphaFoldDB" id="A0ABD0KG25"/>
<feature type="domain" description="Carboxylesterase type B" evidence="5">
    <location>
        <begin position="19"/>
        <end position="557"/>
    </location>
</feature>
<dbReference type="InterPro" id="IPR019826">
    <property type="entry name" value="Carboxylesterase_B_AS"/>
</dbReference>
<evidence type="ECO:0000259" key="5">
    <source>
        <dbReference type="Pfam" id="PF00135"/>
    </source>
</evidence>
<reference evidence="6 7" key="1">
    <citation type="journal article" date="2023" name="Sci. Data">
        <title>Genome assembly of the Korean intertidal mud-creeper Batillaria attramentaria.</title>
        <authorList>
            <person name="Patra A.K."/>
            <person name="Ho P.T."/>
            <person name="Jun S."/>
            <person name="Lee S.J."/>
            <person name="Kim Y."/>
            <person name="Won Y.J."/>
        </authorList>
    </citation>
    <scope>NUCLEOTIDE SEQUENCE [LARGE SCALE GENOMIC DNA]</scope>
    <source>
        <strain evidence="6">Wonlab-2016</strain>
    </source>
</reference>
<protein>
    <recommendedName>
        <fullName evidence="4">Carboxylic ester hydrolase</fullName>
        <ecNumber evidence="4">3.1.1.-</ecNumber>
    </recommendedName>
</protein>
<feature type="chain" id="PRO_5044530762" description="Carboxylic ester hydrolase" evidence="4">
    <location>
        <begin position="19"/>
        <end position="585"/>
    </location>
</feature>
<dbReference type="GO" id="GO:0016787">
    <property type="term" value="F:hydrolase activity"/>
    <property type="evidence" value="ECO:0007669"/>
    <property type="project" value="UniProtKB-KW"/>
</dbReference>
<keyword evidence="2 4" id="KW-0732">Signal</keyword>
<name>A0ABD0KG25_9CAEN</name>
<sequence>MWTLCVLFTLLLCHVTSPAPVIPAPWGSIQGFDMEGRGGRRLSGYLGIPYARPPTGELRWQKPHPHPGPGEGNVFMADTFAPACPQELPGLGGVTAGVSEDCLTLNVYVPTTVDSPRPVMVFIHGGALFMGEAAMYRPFKLVADGDVIVVTIQYRLGALGFLSTGDDTLPGNLGLWDQNLALRWVKDNIRAFGGDDEVVTLFGESAGSWSTGLQIVSPYSKGLFHRAILQSGSPITSVYFALDERKSFEGISRALDCESDTDQKTLECLKTRSADVIVAKTTEWSKESGEMIPVAARIDGDFIPRDPLELVQDEDYVQANGIGDIDVIAGLNNKDGAVVALFGTSPDSLTNQAVFRAVVDKLVKLMNKRTPEDVVSTDEANDDENDVIPQVVEFFYKRDVIGTNTAVSVETVINIHGDALFFAPTIQWLRPLVSQSHQGARYLYLLEHDFYFNREGIPGTHHADELFIEFDVQTSEGSLFQLAGKSTEACNEEDDRMSDMFVDVVTSFAKTGNPSGPLRTALGGDWPEFTSEDEACLSLSLTPQVRRDVMRDRMALWLQLVPQIVSATQRQQKQPPPDNSTRDEL</sequence>
<dbReference type="Proteomes" id="UP001519460">
    <property type="component" value="Unassembled WGS sequence"/>
</dbReference>
<comment type="caution">
    <text evidence="6">The sequence shown here is derived from an EMBL/GenBank/DDBJ whole genome shotgun (WGS) entry which is preliminary data.</text>
</comment>
<organism evidence="6 7">
    <name type="scientific">Batillaria attramentaria</name>
    <dbReference type="NCBI Taxonomy" id="370345"/>
    <lineage>
        <taxon>Eukaryota</taxon>
        <taxon>Metazoa</taxon>
        <taxon>Spiralia</taxon>
        <taxon>Lophotrochozoa</taxon>
        <taxon>Mollusca</taxon>
        <taxon>Gastropoda</taxon>
        <taxon>Caenogastropoda</taxon>
        <taxon>Sorbeoconcha</taxon>
        <taxon>Cerithioidea</taxon>
        <taxon>Batillariidae</taxon>
        <taxon>Batillaria</taxon>
    </lineage>
</organism>
<dbReference type="InterPro" id="IPR051093">
    <property type="entry name" value="Neuroligin/BSAL"/>
</dbReference>
<dbReference type="Pfam" id="PF00135">
    <property type="entry name" value="COesterase"/>
    <property type="match status" value="1"/>
</dbReference>
<dbReference type="InterPro" id="IPR029058">
    <property type="entry name" value="AB_hydrolase_fold"/>
</dbReference>
<feature type="signal peptide" evidence="4">
    <location>
        <begin position="1"/>
        <end position="18"/>
    </location>
</feature>
<dbReference type="EMBL" id="JACVVK020000184">
    <property type="protein sequence ID" value="KAK7486054.1"/>
    <property type="molecule type" value="Genomic_DNA"/>
</dbReference>
<dbReference type="InterPro" id="IPR019819">
    <property type="entry name" value="Carboxylesterase_B_CS"/>
</dbReference>
<evidence type="ECO:0000256" key="2">
    <source>
        <dbReference type="ARBA" id="ARBA00022729"/>
    </source>
</evidence>
<keyword evidence="3 4" id="KW-0378">Hydrolase</keyword>
<dbReference type="Gene3D" id="3.40.50.1820">
    <property type="entry name" value="alpha/beta hydrolase"/>
    <property type="match status" value="1"/>
</dbReference>
<evidence type="ECO:0000256" key="3">
    <source>
        <dbReference type="ARBA" id="ARBA00022801"/>
    </source>
</evidence>
<proteinExistence type="inferred from homology"/>
<evidence type="ECO:0000256" key="1">
    <source>
        <dbReference type="ARBA" id="ARBA00005964"/>
    </source>
</evidence>
<dbReference type="InterPro" id="IPR002018">
    <property type="entry name" value="CarbesteraseB"/>
</dbReference>
<dbReference type="SUPFAM" id="SSF53474">
    <property type="entry name" value="alpha/beta-Hydrolases"/>
    <property type="match status" value="1"/>
</dbReference>
<comment type="similarity">
    <text evidence="1 4">Belongs to the type-B carboxylesterase/lipase family.</text>
</comment>
<evidence type="ECO:0000313" key="7">
    <source>
        <dbReference type="Proteomes" id="UP001519460"/>
    </source>
</evidence>
<dbReference type="PROSITE" id="PS00941">
    <property type="entry name" value="CARBOXYLESTERASE_B_2"/>
    <property type="match status" value="1"/>
</dbReference>
<accession>A0ABD0KG25</accession>
<gene>
    <name evidence="6" type="ORF">BaRGS_00022663</name>
</gene>
<keyword evidence="7" id="KW-1185">Reference proteome</keyword>
<dbReference type="EC" id="3.1.1.-" evidence="4"/>
<evidence type="ECO:0000256" key="4">
    <source>
        <dbReference type="RuleBase" id="RU361235"/>
    </source>
</evidence>
<evidence type="ECO:0000313" key="6">
    <source>
        <dbReference type="EMBL" id="KAK7486054.1"/>
    </source>
</evidence>